<dbReference type="AlphaFoldDB" id="A0A2H3L2S1"/>
<reference evidence="1 2" key="1">
    <citation type="submission" date="2016-05" db="EMBL/GenBank/DDBJ databases">
        <authorList>
            <person name="Lavstsen T."/>
            <person name="Jespersen J.S."/>
        </authorList>
    </citation>
    <scope>NUCLEOTIDE SEQUENCE [LARGE SCALE GENOMIC DNA]</scope>
    <source>
        <strain evidence="1 2">B7-9</strain>
    </source>
</reference>
<evidence type="ECO:0000313" key="2">
    <source>
        <dbReference type="Proteomes" id="UP000220922"/>
    </source>
</evidence>
<name>A0A2H3L2S1_9CHLR</name>
<protein>
    <submittedName>
        <fullName evidence="1">Uncharacterized protein</fullName>
    </submittedName>
</protein>
<sequence length="70" mass="8096">MHNAESGRIRHSLLIRLWREETAQGEAEWRGQIQHLHSGEVHYVRGLHALTQIVQTMIAMPEQDEKAGEK</sequence>
<accession>A0A2H3L2S1</accession>
<comment type="caution">
    <text evidence="1">The sequence shown here is derived from an EMBL/GenBank/DDBJ whole genome shotgun (WGS) entry which is preliminary data.</text>
</comment>
<dbReference type="OrthoDB" id="9156366at2"/>
<dbReference type="RefSeq" id="WP_097652549.1">
    <property type="nucleotide sequence ID" value="NZ_LYXE01000085.1"/>
</dbReference>
<proteinExistence type="predicted"/>
<keyword evidence="2" id="KW-1185">Reference proteome</keyword>
<evidence type="ECO:0000313" key="1">
    <source>
        <dbReference type="EMBL" id="PDV99053.1"/>
    </source>
</evidence>
<organism evidence="1 2">
    <name type="scientific">Candidatus Chloroploca asiatica</name>
    <dbReference type="NCBI Taxonomy" id="1506545"/>
    <lineage>
        <taxon>Bacteria</taxon>
        <taxon>Bacillati</taxon>
        <taxon>Chloroflexota</taxon>
        <taxon>Chloroflexia</taxon>
        <taxon>Chloroflexales</taxon>
        <taxon>Chloroflexineae</taxon>
        <taxon>Oscillochloridaceae</taxon>
        <taxon>Candidatus Chloroploca</taxon>
    </lineage>
</organism>
<dbReference type="EMBL" id="LYXE01000085">
    <property type="protein sequence ID" value="PDV99053.1"/>
    <property type="molecule type" value="Genomic_DNA"/>
</dbReference>
<gene>
    <name evidence="1" type="ORF">A9Q02_13915</name>
</gene>
<dbReference type="Proteomes" id="UP000220922">
    <property type="component" value="Unassembled WGS sequence"/>
</dbReference>